<keyword evidence="1" id="KW-1133">Transmembrane helix</keyword>
<keyword evidence="1" id="KW-0472">Membrane</keyword>
<evidence type="ECO:0000313" key="2">
    <source>
        <dbReference type="EMBL" id="OGN16918.1"/>
    </source>
</evidence>
<dbReference type="Proteomes" id="UP000178117">
    <property type="component" value="Unassembled WGS sequence"/>
</dbReference>
<name>A0A1F8FWH6_9BACT</name>
<proteinExistence type="predicted"/>
<comment type="caution">
    <text evidence="2">The sequence shown here is derived from an EMBL/GenBank/DDBJ whole genome shotgun (WGS) entry which is preliminary data.</text>
</comment>
<protein>
    <submittedName>
        <fullName evidence="2">Uncharacterized protein</fullName>
    </submittedName>
</protein>
<dbReference type="STRING" id="1802685.A3C88_00530"/>
<keyword evidence="1" id="KW-0812">Transmembrane</keyword>
<dbReference type="InterPro" id="IPR043993">
    <property type="entry name" value="T4SS_pilin"/>
</dbReference>
<dbReference type="AlphaFoldDB" id="A0A1F8FWH6"/>
<feature type="transmembrane region" description="Helical" evidence="1">
    <location>
        <begin position="87"/>
        <end position="109"/>
    </location>
</feature>
<dbReference type="Pfam" id="PF18895">
    <property type="entry name" value="T4SS_pilin"/>
    <property type="match status" value="1"/>
</dbReference>
<evidence type="ECO:0000256" key="1">
    <source>
        <dbReference type="SAM" id="Phobius"/>
    </source>
</evidence>
<sequence length="125" mass="13429">MKKITLMIRRVLITAGTLLPLMASAQLPPGNAITFDEVDNLVRYLARFIIGISLTIAVVMIVWSGITMMAAQSNPTKFANAGLRLHNALIGIGVVMATGVLINTVAAIVDRSFFCQVSVLGICLW</sequence>
<feature type="transmembrane region" description="Helical" evidence="1">
    <location>
        <begin position="44"/>
        <end position="66"/>
    </location>
</feature>
<reference evidence="2 3" key="1">
    <citation type="journal article" date="2016" name="Nat. Commun.">
        <title>Thousands of microbial genomes shed light on interconnected biogeochemical processes in an aquifer system.</title>
        <authorList>
            <person name="Anantharaman K."/>
            <person name="Brown C.T."/>
            <person name="Hug L.A."/>
            <person name="Sharon I."/>
            <person name="Castelle C.J."/>
            <person name="Probst A.J."/>
            <person name="Thomas B.C."/>
            <person name="Singh A."/>
            <person name="Wilkins M.J."/>
            <person name="Karaoz U."/>
            <person name="Brodie E.L."/>
            <person name="Williams K.H."/>
            <person name="Hubbard S.S."/>
            <person name="Banfield J.F."/>
        </authorList>
    </citation>
    <scope>NUCLEOTIDE SEQUENCE [LARGE SCALE GENOMIC DNA]</scope>
</reference>
<accession>A0A1F8FWH6</accession>
<evidence type="ECO:0000313" key="3">
    <source>
        <dbReference type="Proteomes" id="UP000178117"/>
    </source>
</evidence>
<gene>
    <name evidence="2" type="ORF">A3C88_00530</name>
</gene>
<organism evidence="2 3">
    <name type="scientific">Candidatus Yanofskybacteria bacterium RIFCSPHIGHO2_02_FULL_50_12</name>
    <dbReference type="NCBI Taxonomy" id="1802685"/>
    <lineage>
        <taxon>Bacteria</taxon>
        <taxon>Candidatus Yanofskyibacteriota</taxon>
    </lineage>
</organism>
<dbReference type="EMBL" id="MGJZ01000022">
    <property type="protein sequence ID" value="OGN16918.1"/>
    <property type="molecule type" value="Genomic_DNA"/>
</dbReference>